<evidence type="ECO:0000256" key="2">
    <source>
        <dbReference type="ARBA" id="ARBA00022475"/>
    </source>
</evidence>
<feature type="transmembrane region" description="Helical" evidence="6">
    <location>
        <begin position="373"/>
        <end position="391"/>
    </location>
</feature>
<organism evidence="7 8">
    <name type="scientific">Sphingomonas chungangi</name>
    <dbReference type="NCBI Taxonomy" id="2683589"/>
    <lineage>
        <taxon>Bacteria</taxon>
        <taxon>Pseudomonadati</taxon>
        <taxon>Pseudomonadota</taxon>
        <taxon>Alphaproteobacteria</taxon>
        <taxon>Sphingomonadales</taxon>
        <taxon>Sphingomonadaceae</taxon>
        <taxon>Sphingomonas</taxon>
    </lineage>
</organism>
<feature type="transmembrane region" description="Helical" evidence="6">
    <location>
        <begin position="146"/>
        <end position="167"/>
    </location>
</feature>
<comment type="caution">
    <text evidence="7">The sequence shown here is derived from an EMBL/GenBank/DDBJ whole genome shotgun (WGS) entry which is preliminary data.</text>
</comment>
<evidence type="ECO:0000256" key="3">
    <source>
        <dbReference type="ARBA" id="ARBA00022692"/>
    </source>
</evidence>
<dbReference type="EMBL" id="JACEIB010000026">
    <property type="protein sequence ID" value="MBA2935571.1"/>
    <property type="molecule type" value="Genomic_DNA"/>
</dbReference>
<feature type="transmembrane region" description="Helical" evidence="6">
    <location>
        <begin position="57"/>
        <end position="75"/>
    </location>
</feature>
<dbReference type="InterPro" id="IPR036259">
    <property type="entry name" value="MFS_trans_sf"/>
</dbReference>
<feature type="transmembrane region" description="Helical" evidence="6">
    <location>
        <begin position="173"/>
        <end position="195"/>
    </location>
</feature>
<feature type="transmembrane region" description="Helical" evidence="6">
    <location>
        <begin position="16"/>
        <end position="37"/>
    </location>
</feature>
<feature type="transmembrane region" description="Helical" evidence="6">
    <location>
        <begin position="82"/>
        <end position="100"/>
    </location>
</feature>
<sequence>MSGVVNGHDQARADRLFRLLIGVYLGGGLLNSIVNLLVPRLRITLGLDYAQALCVHLAYYSSYLVFALPITLWSMRLGYMRAIAVGLATMAAGCLFFVVAQGERSFALVLASLLVMSSGVTFLQISGNAVTTAFGPSARMAPRFTLLQAFNSFGTVIGPLVGAWFLLGQGGNSAPILPFVVGAGGLVLLAGTFWAHRRMFAQGRSDRQVWPRVGIVAGAKRMRFGALAIFVYVGAEVTIGTLAVNYLMLDGTLHLSAVAAGQLVSLYWAGALVGRFAGSFALRRIGPVPILGGACLAALILLAVAIAGQGMAGAVALLAVGLCNSVMFPLTYALALPDDADDAPIAAMLLCMAVVGGAVVPVLTGLAADQIGLPHSFVVPALCYLVIFGFARSRRPAIQGIA</sequence>
<feature type="transmembrane region" description="Helical" evidence="6">
    <location>
        <begin position="347"/>
        <end position="367"/>
    </location>
</feature>
<protein>
    <submittedName>
        <fullName evidence="7">MFS transporter</fullName>
    </submittedName>
</protein>
<evidence type="ECO:0000256" key="1">
    <source>
        <dbReference type="ARBA" id="ARBA00004429"/>
    </source>
</evidence>
<dbReference type="PANTHER" id="PTHR43702:SF3">
    <property type="entry name" value="PROTEIN TSGA"/>
    <property type="match status" value="1"/>
</dbReference>
<evidence type="ECO:0000313" key="7">
    <source>
        <dbReference type="EMBL" id="MBA2935571.1"/>
    </source>
</evidence>
<dbReference type="Proteomes" id="UP000570166">
    <property type="component" value="Unassembled WGS sequence"/>
</dbReference>
<dbReference type="Pfam" id="PF07690">
    <property type="entry name" value="MFS_1"/>
    <property type="match status" value="1"/>
</dbReference>
<reference evidence="7 8" key="1">
    <citation type="submission" date="2020-07" db="EMBL/GenBank/DDBJ databases">
        <authorList>
            <person name="Sun Q."/>
        </authorList>
    </citation>
    <scope>NUCLEOTIDE SEQUENCE [LARGE SCALE GENOMIC DNA]</scope>
    <source>
        <strain evidence="7 8">CGMCC 1.13654</strain>
    </source>
</reference>
<dbReference type="AlphaFoldDB" id="A0A838L8D7"/>
<dbReference type="PANTHER" id="PTHR43702">
    <property type="entry name" value="L-FUCOSE-PROTON SYMPORTER"/>
    <property type="match status" value="1"/>
</dbReference>
<feature type="transmembrane region" description="Helical" evidence="6">
    <location>
        <begin position="106"/>
        <end position="125"/>
    </location>
</feature>
<dbReference type="InterPro" id="IPR011701">
    <property type="entry name" value="MFS"/>
</dbReference>
<keyword evidence="5 6" id="KW-0472">Membrane</keyword>
<gene>
    <name evidence="7" type="ORF">HZF05_15910</name>
</gene>
<comment type="subcellular location">
    <subcellularLocation>
        <location evidence="1">Cell inner membrane</location>
        <topology evidence="1">Multi-pass membrane protein</topology>
    </subcellularLocation>
</comment>
<accession>A0A838L8D7</accession>
<proteinExistence type="predicted"/>
<dbReference type="GO" id="GO:0005886">
    <property type="term" value="C:plasma membrane"/>
    <property type="evidence" value="ECO:0007669"/>
    <property type="project" value="UniProtKB-SubCell"/>
</dbReference>
<feature type="transmembrane region" description="Helical" evidence="6">
    <location>
        <begin position="314"/>
        <end position="335"/>
    </location>
</feature>
<keyword evidence="4 6" id="KW-1133">Transmembrane helix</keyword>
<feature type="transmembrane region" description="Helical" evidence="6">
    <location>
        <begin position="253"/>
        <end position="273"/>
    </location>
</feature>
<keyword evidence="8" id="KW-1185">Reference proteome</keyword>
<dbReference type="Gene3D" id="1.20.1250.20">
    <property type="entry name" value="MFS general substrate transporter like domains"/>
    <property type="match status" value="2"/>
</dbReference>
<name>A0A838L8D7_9SPHN</name>
<evidence type="ECO:0000256" key="5">
    <source>
        <dbReference type="ARBA" id="ARBA00023136"/>
    </source>
</evidence>
<dbReference type="GO" id="GO:0022857">
    <property type="term" value="F:transmembrane transporter activity"/>
    <property type="evidence" value="ECO:0007669"/>
    <property type="project" value="InterPro"/>
</dbReference>
<dbReference type="InterPro" id="IPR050375">
    <property type="entry name" value="MFS_TsgA-like"/>
</dbReference>
<keyword evidence="2" id="KW-1003">Cell membrane</keyword>
<evidence type="ECO:0000256" key="6">
    <source>
        <dbReference type="SAM" id="Phobius"/>
    </source>
</evidence>
<dbReference type="SUPFAM" id="SSF103473">
    <property type="entry name" value="MFS general substrate transporter"/>
    <property type="match status" value="1"/>
</dbReference>
<evidence type="ECO:0000256" key="4">
    <source>
        <dbReference type="ARBA" id="ARBA00022989"/>
    </source>
</evidence>
<evidence type="ECO:0000313" key="8">
    <source>
        <dbReference type="Proteomes" id="UP000570166"/>
    </source>
</evidence>
<feature type="transmembrane region" description="Helical" evidence="6">
    <location>
        <begin position="285"/>
        <end position="308"/>
    </location>
</feature>
<feature type="transmembrane region" description="Helical" evidence="6">
    <location>
        <begin position="224"/>
        <end position="247"/>
    </location>
</feature>
<keyword evidence="3 6" id="KW-0812">Transmembrane</keyword>